<dbReference type="AlphaFoldDB" id="A0A068UDD9"/>
<sequence>MWRFVMESCIGLGHLGASAMLLCCISKGQLVFVSRLVIWSNLDKVFIIEYWIAFYWWVSATCLMKGVKLNNSFDKTGIMTSDDVEFSGVGGLTDREELETEMSKVPGRTREILASCHALVFVDNKLVFFKLLVDIWIICIMDICGYLDNLY</sequence>
<dbReference type="EMBL" id="HG739104">
    <property type="protein sequence ID" value="CDP06277.1"/>
    <property type="molecule type" value="Genomic_DNA"/>
</dbReference>
<dbReference type="STRING" id="49390.A0A068UDD9"/>
<organism evidence="1 2">
    <name type="scientific">Coffea canephora</name>
    <name type="common">Robusta coffee</name>
    <dbReference type="NCBI Taxonomy" id="49390"/>
    <lineage>
        <taxon>Eukaryota</taxon>
        <taxon>Viridiplantae</taxon>
        <taxon>Streptophyta</taxon>
        <taxon>Embryophyta</taxon>
        <taxon>Tracheophyta</taxon>
        <taxon>Spermatophyta</taxon>
        <taxon>Magnoliopsida</taxon>
        <taxon>eudicotyledons</taxon>
        <taxon>Gunneridae</taxon>
        <taxon>Pentapetalae</taxon>
        <taxon>asterids</taxon>
        <taxon>lamiids</taxon>
        <taxon>Gentianales</taxon>
        <taxon>Rubiaceae</taxon>
        <taxon>Ixoroideae</taxon>
        <taxon>Gardenieae complex</taxon>
        <taxon>Bertiereae - Coffeeae clade</taxon>
        <taxon>Coffeeae</taxon>
        <taxon>Coffea</taxon>
    </lineage>
</organism>
<reference evidence="2" key="1">
    <citation type="journal article" date="2014" name="Science">
        <title>The coffee genome provides insight into the convergent evolution of caffeine biosynthesis.</title>
        <authorList>
            <person name="Denoeud F."/>
            <person name="Carretero-Paulet L."/>
            <person name="Dereeper A."/>
            <person name="Droc G."/>
            <person name="Guyot R."/>
            <person name="Pietrella M."/>
            <person name="Zheng C."/>
            <person name="Alberti A."/>
            <person name="Anthony F."/>
            <person name="Aprea G."/>
            <person name="Aury J.M."/>
            <person name="Bento P."/>
            <person name="Bernard M."/>
            <person name="Bocs S."/>
            <person name="Campa C."/>
            <person name="Cenci A."/>
            <person name="Combes M.C."/>
            <person name="Crouzillat D."/>
            <person name="Da Silva C."/>
            <person name="Daddiego L."/>
            <person name="De Bellis F."/>
            <person name="Dussert S."/>
            <person name="Garsmeur O."/>
            <person name="Gayraud T."/>
            <person name="Guignon V."/>
            <person name="Jahn K."/>
            <person name="Jamilloux V."/>
            <person name="Joet T."/>
            <person name="Labadie K."/>
            <person name="Lan T."/>
            <person name="Leclercq J."/>
            <person name="Lepelley M."/>
            <person name="Leroy T."/>
            <person name="Li L.T."/>
            <person name="Librado P."/>
            <person name="Lopez L."/>
            <person name="Munoz A."/>
            <person name="Noel B."/>
            <person name="Pallavicini A."/>
            <person name="Perrotta G."/>
            <person name="Poncet V."/>
            <person name="Pot D."/>
            <person name="Priyono X."/>
            <person name="Rigoreau M."/>
            <person name="Rouard M."/>
            <person name="Rozas J."/>
            <person name="Tranchant-Dubreuil C."/>
            <person name="VanBuren R."/>
            <person name="Zhang Q."/>
            <person name="Andrade A.C."/>
            <person name="Argout X."/>
            <person name="Bertrand B."/>
            <person name="de Kochko A."/>
            <person name="Graziosi G."/>
            <person name="Henry R.J."/>
            <person name="Jayarama X."/>
            <person name="Ming R."/>
            <person name="Nagai C."/>
            <person name="Rounsley S."/>
            <person name="Sankoff D."/>
            <person name="Giuliano G."/>
            <person name="Albert V.A."/>
            <person name="Wincker P."/>
            <person name="Lashermes P."/>
        </authorList>
    </citation>
    <scope>NUCLEOTIDE SEQUENCE [LARGE SCALE GENOMIC DNA]</scope>
    <source>
        <strain evidence="2">cv. DH200-94</strain>
    </source>
</reference>
<accession>A0A068UDD9</accession>
<evidence type="ECO:0000313" key="1">
    <source>
        <dbReference type="EMBL" id="CDP06277.1"/>
    </source>
</evidence>
<evidence type="ECO:0000313" key="2">
    <source>
        <dbReference type="Proteomes" id="UP000295252"/>
    </source>
</evidence>
<keyword evidence="2" id="KW-1185">Reference proteome</keyword>
<protein>
    <submittedName>
        <fullName evidence="1">Uncharacterized protein</fullName>
    </submittedName>
</protein>
<dbReference type="Proteomes" id="UP000295252">
    <property type="component" value="Chromosome VIII"/>
</dbReference>
<name>A0A068UDD9_COFCA</name>
<gene>
    <name evidence="1" type="ORF">GSCOC_T00023024001</name>
</gene>
<dbReference type="InParanoid" id="A0A068UDD9"/>
<dbReference type="OrthoDB" id="1720486at2759"/>
<dbReference type="Gramene" id="CDP06277">
    <property type="protein sequence ID" value="CDP06277"/>
    <property type="gene ID" value="GSCOC_T00023024001"/>
</dbReference>
<proteinExistence type="predicted"/>